<feature type="compositionally biased region" description="Polar residues" evidence="1">
    <location>
        <begin position="233"/>
        <end position="242"/>
    </location>
</feature>
<protein>
    <submittedName>
        <fullName evidence="2">Uncharacterized protein</fullName>
    </submittedName>
</protein>
<organism evidence="2 3">
    <name type="scientific">Macrophomina phaseolina</name>
    <dbReference type="NCBI Taxonomy" id="35725"/>
    <lineage>
        <taxon>Eukaryota</taxon>
        <taxon>Fungi</taxon>
        <taxon>Dikarya</taxon>
        <taxon>Ascomycota</taxon>
        <taxon>Pezizomycotina</taxon>
        <taxon>Dothideomycetes</taxon>
        <taxon>Dothideomycetes incertae sedis</taxon>
        <taxon>Botryosphaeriales</taxon>
        <taxon>Botryosphaeriaceae</taxon>
        <taxon>Macrophomina</taxon>
    </lineage>
</organism>
<feature type="compositionally biased region" description="Polar residues" evidence="1">
    <location>
        <begin position="334"/>
        <end position="350"/>
    </location>
</feature>
<name>A0ABQ8GIA3_9PEZI</name>
<evidence type="ECO:0000313" key="2">
    <source>
        <dbReference type="EMBL" id="KAH7056998.1"/>
    </source>
</evidence>
<sequence length="510" mass="55085">MELSVPRAFGELPPKKPTVPPDYIRPPAHRIDQLRRQMKSGLVQPLDKHEQFYVELHKHHVLSGRYEALPSILKPLDSMKALPSTGALPPVEFPTFPAEQPRSNVRRPSILPASVSSTVLAVAAKAAQMLRAQGWIEELGDDLVDQSCDAFASLALAHTQLNREAKAAGTFPSTSTAGSTPVIKQESHPVQATYHSPASSPALVPVVQPATSSKQLKRSMHTSNASAAKRIKQTQTASSQARLESFYHPVTVKAEPSQNQNDTSDGVSNLQPSSRELNLPGDYSQVSEQSMGSSTRVRDTVSGAFRGYHDYDAPTDQSVLLGSEPKQLNGPALNRTQSHLQQSRPQTKQSKAPRLKRDTAMRAAGIRATGSMNTDSPLTASQQPAPQIIDLTGEETILRPFSSVTRQPQKTANAASELKNLLKIAIPAGAPPAGGGAQRPRPQRAAKLNALARLRASSLEIPNLESEMDPLTQLQATGRMEAIATLPAGTRVRMTAEIIHDDPKPRIFDA</sequence>
<feature type="compositionally biased region" description="Pro residues" evidence="1">
    <location>
        <begin position="15"/>
        <end position="24"/>
    </location>
</feature>
<proteinExistence type="predicted"/>
<feature type="region of interest" description="Disordered" evidence="1">
    <location>
        <begin position="167"/>
        <end position="358"/>
    </location>
</feature>
<feature type="compositionally biased region" description="Polar residues" evidence="1">
    <location>
        <begin position="188"/>
        <end position="199"/>
    </location>
</feature>
<keyword evidence="3" id="KW-1185">Reference proteome</keyword>
<evidence type="ECO:0000313" key="3">
    <source>
        <dbReference type="Proteomes" id="UP000774617"/>
    </source>
</evidence>
<dbReference type="EMBL" id="JAGTJR010000007">
    <property type="protein sequence ID" value="KAH7056998.1"/>
    <property type="molecule type" value="Genomic_DNA"/>
</dbReference>
<feature type="compositionally biased region" description="Polar residues" evidence="1">
    <location>
        <begin position="256"/>
        <end position="276"/>
    </location>
</feature>
<accession>A0ABQ8GIA3</accession>
<feature type="compositionally biased region" description="Polar residues" evidence="1">
    <location>
        <begin position="284"/>
        <end position="295"/>
    </location>
</feature>
<feature type="region of interest" description="Disordered" evidence="1">
    <location>
        <begin position="1"/>
        <end position="25"/>
    </location>
</feature>
<evidence type="ECO:0000256" key="1">
    <source>
        <dbReference type="SAM" id="MobiDB-lite"/>
    </source>
</evidence>
<reference evidence="2 3" key="1">
    <citation type="journal article" date="2021" name="Nat. Commun.">
        <title>Genetic determinants of endophytism in the Arabidopsis root mycobiome.</title>
        <authorList>
            <person name="Mesny F."/>
            <person name="Miyauchi S."/>
            <person name="Thiergart T."/>
            <person name="Pickel B."/>
            <person name="Atanasova L."/>
            <person name="Karlsson M."/>
            <person name="Huettel B."/>
            <person name="Barry K.W."/>
            <person name="Haridas S."/>
            <person name="Chen C."/>
            <person name="Bauer D."/>
            <person name="Andreopoulos W."/>
            <person name="Pangilinan J."/>
            <person name="LaButti K."/>
            <person name="Riley R."/>
            <person name="Lipzen A."/>
            <person name="Clum A."/>
            <person name="Drula E."/>
            <person name="Henrissat B."/>
            <person name="Kohler A."/>
            <person name="Grigoriev I.V."/>
            <person name="Martin F.M."/>
            <person name="Hacquard S."/>
        </authorList>
    </citation>
    <scope>NUCLEOTIDE SEQUENCE [LARGE SCALE GENOMIC DNA]</scope>
    <source>
        <strain evidence="2 3">MPI-SDFR-AT-0080</strain>
    </source>
</reference>
<comment type="caution">
    <text evidence="2">The sequence shown here is derived from an EMBL/GenBank/DDBJ whole genome shotgun (WGS) entry which is preliminary data.</text>
</comment>
<gene>
    <name evidence="2" type="ORF">B0J12DRAFT_726165</name>
</gene>
<dbReference type="Proteomes" id="UP000774617">
    <property type="component" value="Unassembled WGS sequence"/>
</dbReference>